<evidence type="ECO:0000313" key="4">
    <source>
        <dbReference type="EMBL" id="NKX49211.1"/>
    </source>
</evidence>
<sequence length="402" mass="42687">MAGLTLDKGSNLSLTKTDPGLQKAGGGLGWEPRTTTGEAFDLDASALMLGANGKVRSSADFIFYNQRAAADGSVVHEGDNRTGDGAGDDEQILVDLSAMPPDVERVVFVVSIDQAEARRQNFGQVRGAYCRVINQATEQEIVRFDLSEDAAPETAMIFAEIYRHNGEWKFRAIGQGYATGLHGITTDFGVPLGWPVPSGWGTGRAGPAASAAVVPSISSSFHRKDDTMTVPLTPPDVTEGALVLQAPEAPALVQPDDAPGMVPVPAERQQEIHQQAAAFVADVAALDSRSPDFAQRVEGISTLGRDEMLESGTFSSRMLQRSSTSMAGARRSGNSAQAEVAGTLGQLRTTVEDLAPTNEHLSVGRKILGFIPGGNKLAKYFQRYESAQQQLDAIIKSLMAGQ</sequence>
<feature type="region of interest" description="Disordered" evidence="2">
    <location>
        <begin position="1"/>
        <end position="30"/>
    </location>
</feature>
<dbReference type="Proteomes" id="UP000523795">
    <property type="component" value="Unassembled WGS sequence"/>
</dbReference>
<protein>
    <recommendedName>
        <fullName evidence="3">TerD domain-containing protein</fullName>
    </recommendedName>
</protein>
<dbReference type="InterPro" id="IPR008863">
    <property type="entry name" value="Toxic_anion-R_TelA"/>
</dbReference>
<accession>A0ABX1JLX1</accession>
<keyword evidence="5" id="KW-1185">Reference proteome</keyword>
<evidence type="ECO:0000313" key="5">
    <source>
        <dbReference type="Proteomes" id="UP000523795"/>
    </source>
</evidence>
<feature type="domain" description="TerD" evidence="3">
    <location>
        <begin position="4"/>
        <end position="188"/>
    </location>
</feature>
<reference evidence="4 5" key="1">
    <citation type="submission" date="2020-04" db="EMBL/GenBank/DDBJ databases">
        <authorList>
            <person name="Liu S."/>
        </authorList>
    </citation>
    <scope>NUCLEOTIDE SEQUENCE [LARGE SCALE GENOMIC DNA]</scope>
    <source>
        <strain evidence="4 5">CGMCC 1.15091</strain>
    </source>
</reference>
<dbReference type="Pfam" id="PF02342">
    <property type="entry name" value="TerD"/>
    <property type="match status" value="1"/>
</dbReference>
<evidence type="ECO:0000256" key="2">
    <source>
        <dbReference type="SAM" id="MobiDB-lite"/>
    </source>
</evidence>
<comment type="caution">
    <text evidence="4">The sequence shown here is derived from an EMBL/GenBank/DDBJ whole genome shotgun (WGS) entry which is preliminary data.</text>
</comment>
<dbReference type="Pfam" id="PF05816">
    <property type="entry name" value="TelA"/>
    <property type="match status" value="1"/>
</dbReference>
<organism evidence="4 5">
    <name type="scientific">Arthrobacter deserti</name>
    <dbReference type="NCBI Taxonomy" id="1742687"/>
    <lineage>
        <taxon>Bacteria</taxon>
        <taxon>Bacillati</taxon>
        <taxon>Actinomycetota</taxon>
        <taxon>Actinomycetes</taxon>
        <taxon>Micrococcales</taxon>
        <taxon>Micrococcaceae</taxon>
        <taxon>Arthrobacter</taxon>
    </lineage>
</organism>
<evidence type="ECO:0000256" key="1">
    <source>
        <dbReference type="ARBA" id="ARBA00008775"/>
    </source>
</evidence>
<dbReference type="InterPro" id="IPR051324">
    <property type="entry name" value="Stress/Tellurium_Resist"/>
</dbReference>
<gene>
    <name evidence="4" type="ORF">HER39_01165</name>
</gene>
<proteinExistence type="inferred from homology"/>
<dbReference type="CDD" id="cd06974">
    <property type="entry name" value="TerD_like"/>
    <property type="match status" value="1"/>
</dbReference>
<dbReference type="PANTHER" id="PTHR32097">
    <property type="entry name" value="CAMP-BINDING PROTEIN 1-RELATED"/>
    <property type="match status" value="1"/>
</dbReference>
<dbReference type="EMBL" id="JAAZSR010000007">
    <property type="protein sequence ID" value="NKX49211.1"/>
    <property type="molecule type" value="Genomic_DNA"/>
</dbReference>
<name>A0ABX1JLX1_9MICC</name>
<dbReference type="PANTHER" id="PTHR32097:SF4">
    <property type="entry name" value="GENERAL STRESS PROTEIN 16U"/>
    <property type="match status" value="1"/>
</dbReference>
<dbReference type="Gene3D" id="2.60.60.30">
    <property type="entry name" value="sav2460 like domains"/>
    <property type="match status" value="1"/>
</dbReference>
<comment type="similarity">
    <text evidence="1">Belongs to the CAPAB/TerDEXZ family.</text>
</comment>
<evidence type="ECO:0000259" key="3">
    <source>
        <dbReference type="Pfam" id="PF02342"/>
    </source>
</evidence>
<dbReference type="InterPro" id="IPR003325">
    <property type="entry name" value="TerD"/>
</dbReference>
<feature type="non-terminal residue" evidence="4">
    <location>
        <position position="402"/>
    </location>
</feature>